<dbReference type="Proteomes" id="UP000509192">
    <property type="component" value="Segment"/>
</dbReference>
<dbReference type="EMBL" id="MT135176">
    <property type="protein sequence ID" value="QLF80270.1"/>
    <property type="molecule type" value="Genomic_DNA"/>
</dbReference>
<keyword evidence="2" id="KW-1185">Reference proteome</keyword>
<sequence length="37" mass="4329">MQELSFAGCPRMGTLRESQLDRIVRIVTQFFSPLWSK</sequence>
<dbReference type="RefSeq" id="YP_010738092.1">
    <property type="nucleotide sequence ID" value="NC_073022.1"/>
</dbReference>
<evidence type="ECO:0000313" key="2">
    <source>
        <dbReference type="Proteomes" id="UP000509192"/>
    </source>
</evidence>
<evidence type="ECO:0000313" key="1">
    <source>
        <dbReference type="EMBL" id="QLF80270.1"/>
    </source>
</evidence>
<organism evidence="1 2">
    <name type="scientific">Hafnia phage yong1</name>
    <dbReference type="NCBI Taxonomy" id="2719181"/>
    <lineage>
        <taxon>Viruses</taxon>
        <taxon>Duplodnaviria</taxon>
        <taxon>Heunggongvirae</taxon>
        <taxon>Uroviricota</taxon>
        <taxon>Caudoviricetes</taxon>
        <taxon>Hafyongvirus</taxon>
        <taxon>Hafyongvirus yong1</taxon>
    </lineage>
</organism>
<reference evidence="1 2" key="1">
    <citation type="submission" date="2020-02" db="EMBL/GenBank/DDBJ databases">
        <authorList>
            <person name="Li D."/>
            <person name="Pan L."/>
            <person name="Qin W."/>
            <person name="Xu L."/>
            <person name="Lin W."/>
            <person name="Yang J."/>
            <person name="Hong B."/>
            <person name="Xu B."/>
        </authorList>
    </citation>
    <scope>NUCLEOTIDE SEQUENCE [LARGE SCALE GENOMIC DNA]</scope>
</reference>
<proteinExistence type="predicted"/>
<dbReference type="GeneID" id="79578076"/>
<accession>A0A7D5FPE0</accession>
<dbReference type="KEGG" id="vg:79578076"/>
<name>A0A7D5FPE0_9CAUD</name>
<protein>
    <submittedName>
        <fullName evidence="1">Uncharacterized protein</fullName>
    </submittedName>
</protein>